<gene>
    <name evidence="2" type="ORF">HNQ65_000187</name>
</gene>
<dbReference type="RefSeq" id="WP_184337466.1">
    <property type="nucleotide sequence ID" value="NZ_JACHIG010000001.1"/>
</dbReference>
<protein>
    <recommendedName>
        <fullName evidence="4">PEP-CTERM protein-sorting domain-containing protein</fullName>
    </recommendedName>
</protein>
<dbReference type="AlphaFoldDB" id="A0A7W8DI37"/>
<organism evidence="2 3">
    <name type="scientific">Prosthecobacter vanneervenii</name>
    <dbReference type="NCBI Taxonomy" id="48466"/>
    <lineage>
        <taxon>Bacteria</taxon>
        <taxon>Pseudomonadati</taxon>
        <taxon>Verrucomicrobiota</taxon>
        <taxon>Verrucomicrobiia</taxon>
        <taxon>Verrucomicrobiales</taxon>
        <taxon>Verrucomicrobiaceae</taxon>
        <taxon>Prosthecobacter</taxon>
    </lineage>
</organism>
<proteinExistence type="predicted"/>
<evidence type="ECO:0000256" key="1">
    <source>
        <dbReference type="SAM" id="SignalP"/>
    </source>
</evidence>
<dbReference type="NCBIfam" id="TIGR02595">
    <property type="entry name" value="PEP_CTERM"/>
    <property type="match status" value="1"/>
</dbReference>
<dbReference type="Proteomes" id="UP000590740">
    <property type="component" value="Unassembled WGS sequence"/>
</dbReference>
<dbReference type="InterPro" id="IPR013424">
    <property type="entry name" value="Ice-binding_C"/>
</dbReference>
<feature type="chain" id="PRO_5030745526" description="PEP-CTERM protein-sorting domain-containing protein" evidence="1">
    <location>
        <begin position="27"/>
        <end position="286"/>
    </location>
</feature>
<evidence type="ECO:0008006" key="4">
    <source>
        <dbReference type="Google" id="ProtNLM"/>
    </source>
</evidence>
<evidence type="ECO:0000313" key="2">
    <source>
        <dbReference type="EMBL" id="MBB5030633.1"/>
    </source>
</evidence>
<accession>A0A7W8DI37</accession>
<keyword evidence="3" id="KW-1185">Reference proteome</keyword>
<keyword evidence="1" id="KW-0732">Signal</keyword>
<dbReference type="EMBL" id="JACHIG010000001">
    <property type="protein sequence ID" value="MBB5030633.1"/>
    <property type="molecule type" value="Genomic_DNA"/>
</dbReference>
<evidence type="ECO:0000313" key="3">
    <source>
        <dbReference type="Proteomes" id="UP000590740"/>
    </source>
</evidence>
<name>A0A7W8DI37_9BACT</name>
<reference evidence="2 3" key="1">
    <citation type="submission" date="2020-08" db="EMBL/GenBank/DDBJ databases">
        <title>Genomic Encyclopedia of Type Strains, Phase IV (KMG-IV): sequencing the most valuable type-strain genomes for metagenomic binning, comparative biology and taxonomic classification.</title>
        <authorList>
            <person name="Goeker M."/>
        </authorList>
    </citation>
    <scope>NUCLEOTIDE SEQUENCE [LARGE SCALE GENOMIC DNA]</scope>
    <source>
        <strain evidence="2 3">DSM 12252</strain>
    </source>
</reference>
<feature type="signal peptide" evidence="1">
    <location>
        <begin position="1"/>
        <end position="26"/>
    </location>
</feature>
<sequence length="286" mass="28520">MMFKPQKALTLLALAGLALAPAASKAAVTAYTADDLIMGIQQTGNTQVLLINLGQASGFKTGASVGTVISGLSTVLSSTFGSGWATDSTIAWGIVGTPGASAAGGDTANTLYASTPQTTFGVQSSPFSDSAYTRQSAATQGSGRSNIVTMANTFAGLTSVATGTGTNVAAALQATSTTGGWFSQNPLGAGGSSFSYFNSLEGSFANGVSNSALDLYRMQVYNTAPAGSIGDAGAYIGTFQLSPSGSVSFSTSPGAVPEPTRAVLFGAGLAGLMLRRRRAVRSTVAA</sequence>
<comment type="caution">
    <text evidence="2">The sequence shown here is derived from an EMBL/GenBank/DDBJ whole genome shotgun (WGS) entry which is preliminary data.</text>
</comment>